<dbReference type="PANTHER" id="PTHR43479">
    <property type="entry name" value="ACREF/ENVCD OPERON REPRESSOR-RELATED"/>
    <property type="match status" value="1"/>
</dbReference>
<evidence type="ECO:0000313" key="4">
    <source>
        <dbReference type="EMBL" id="PTW03500.1"/>
    </source>
</evidence>
<dbReference type="Pfam" id="PF00440">
    <property type="entry name" value="TetR_N"/>
    <property type="match status" value="1"/>
</dbReference>
<dbReference type="OrthoDB" id="6430772at2"/>
<organism evidence="4 5">
    <name type="scientific">Halanaerobium saccharolyticum</name>
    <dbReference type="NCBI Taxonomy" id="43595"/>
    <lineage>
        <taxon>Bacteria</taxon>
        <taxon>Bacillati</taxon>
        <taxon>Bacillota</taxon>
        <taxon>Clostridia</taxon>
        <taxon>Halanaerobiales</taxon>
        <taxon>Halanaerobiaceae</taxon>
        <taxon>Halanaerobium</taxon>
    </lineage>
</organism>
<dbReference type="Gene3D" id="1.10.10.60">
    <property type="entry name" value="Homeodomain-like"/>
    <property type="match status" value="1"/>
</dbReference>
<dbReference type="Gene3D" id="1.10.357.10">
    <property type="entry name" value="Tetracycline Repressor, domain 2"/>
    <property type="match status" value="1"/>
</dbReference>
<evidence type="ECO:0000313" key="5">
    <source>
        <dbReference type="Proteomes" id="UP000244089"/>
    </source>
</evidence>
<accession>A0A2T5RT38</accession>
<keyword evidence="1 2" id="KW-0238">DNA-binding</keyword>
<dbReference type="InterPro" id="IPR009057">
    <property type="entry name" value="Homeodomain-like_sf"/>
</dbReference>
<evidence type="ECO:0000256" key="2">
    <source>
        <dbReference type="PROSITE-ProRule" id="PRU00335"/>
    </source>
</evidence>
<name>A0A2T5RT38_9FIRM</name>
<dbReference type="InterPro" id="IPR001647">
    <property type="entry name" value="HTH_TetR"/>
</dbReference>
<proteinExistence type="predicted"/>
<dbReference type="SUPFAM" id="SSF48498">
    <property type="entry name" value="Tetracyclin repressor-like, C-terminal domain"/>
    <property type="match status" value="1"/>
</dbReference>
<dbReference type="GO" id="GO:0003677">
    <property type="term" value="F:DNA binding"/>
    <property type="evidence" value="ECO:0007669"/>
    <property type="project" value="UniProtKB-UniRule"/>
</dbReference>
<dbReference type="InterPro" id="IPR050624">
    <property type="entry name" value="HTH-type_Tx_Regulator"/>
</dbReference>
<feature type="domain" description="HTH tetR-type" evidence="3">
    <location>
        <begin position="11"/>
        <end position="71"/>
    </location>
</feature>
<dbReference type="EMBL" id="QAXS01000001">
    <property type="protein sequence ID" value="PTW03500.1"/>
    <property type="molecule type" value="Genomic_DNA"/>
</dbReference>
<gene>
    <name evidence="4" type="ORF">C8C76_101141</name>
</gene>
<dbReference type="Proteomes" id="UP000244089">
    <property type="component" value="Unassembled WGS sequence"/>
</dbReference>
<sequence>MNENLRDAKNKLIKDSIIKAAKEIIENNGLAALSIRKLAKKVGYSPAAIYQYYDSKSEIVKAVIEEGYQDIIKSIVGGRSNFNSVEEEIRFKLKNYINTALENKYYYQAVMLSEEKNILQFTAVLNTDLRPNQSALQLLIDLLKKGQKQGEFSSGKAENIAKVIWTATFGLISRMIIERVEEQKKQNELIESHFQLVFSGIRKK</sequence>
<dbReference type="PANTHER" id="PTHR43479:SF11">
    <property type="entry name" value="ACREF_ENVCD OPERON REPRESSOR-RELATED"/>
    <property type="match status" value="1"/>
</dbReference>
<evidence type="ECO:0000259" key="3">
    <source>
        <dbReference type="PROSITE" id="PS50977"/>
    </source>
</evidence>
<dbReference type="SUPFAM" id="SSF46689">
    <property type="entry name" value="Homeodomain-like"/>
    <property type="match status" value="1"/>
</dbReference>
<dbReference type="AlphaFoldDB" id="A0A2T5RT38"/>
<feature type="DNA-binding region" description="H-T-H motif" evidence="2">
    <location>
        <begin position="34"/>
        <end position="53"/>
    </location>
</feature>
<dbReference type="PRINTS" id="PR00455">
    <property type="entry name" value="HTHTETR"/>
</dbReference>
<evidence type="ECO:0000256" key="1">
    <source>
        <dbReference type="ARBA" id="ARBA00023125"/>
    </source>
</evidence>
<dbReference type="RefSeq" id="WP_108137675.1">
    <property type="nucleotide sequence ID" value="NZ_QAXS01000001.1"/>
</dbReference>
<comment type="caution">
    <text evidence="4">The sequence shown here is derived from an EMBL/GenBank/DDBJ whole genome shotgun (WGS) entry which is preliminary data.</text>
</comment>
<reference evidence="4 5" key="1">
    <citation type="submission" date="2018-04" db="EMBL/GenBank/DDBJ databases">
        <title>Subsurface microbial communities from deep shales in Ohio and West Virginia, USA.</title>
        <authorList>
            <person name="Wrighton K."/>
        </authorList>
    </citation>
    <scope>NUCLEOTIDE SEQUENCE [LARGE SCALE GENOMIC DNA]</scope>
    <source>
        <strain evidence="4 5">WC1</strain>
    </source>
</reference>
<dbReference type="InterPro" id="IPR036271">
    <property type="entry name" value="Tet_transcr_reg_TetR-rel_C_sf"/>
</dbReference>
<dbReference type="PROSITE" id="PS50977">
    <property type="entry name" value="HTH_TETR_2"/>
    <property type="match status" value="1"/>
</dbReference>
<protein>
    <submittedName>
        <fullName evidence="4">TetR family transcriptional regulator</fullName>
    </submittedName>
</protein>